<keyword evidence="2" id="KW-1185">Reference proteome</keyword>
<protein>
    <submittedName>
        <fullName evidence="1">Uncharacterized protein</fullName>
    </submittedName>
</protein>
<comment type="caution">
    <text evidence="1">The sequence shown here is derived from an EMBL/GenBank/DDBJ whole genome shotgun (WGS) entry which is preliminary data.</text>
</comment>
<sequence>MMQKPGRGYFDGEGRSLGSAGANVIIYRVFWVNFDRWMDMLRMMRNGGNALKSLEMRCAVMDLLYSNRLLEVAKNGCGNYVIQTALKISKSANSPFHEQAPITSPRSSLAS</sequence>
<evidence type="ECO:0000313" key="1">
    <source>
        <dbReference type="EMBL" id="KAJ6756763.1"/>
    </source>
</evidence>
<evidence type="ECO:0000313" key="2">
    <source>
        <dbReference type="Proteomes" id="UP001151532"/>
    </source>
</evidence>
<reference evidence="1" key="2">
    <citation type="journal article" date="2023" name="Int. J. Mol. Sci.">
        <title>De Novo Assembly and Annotation of 11 Diverse Shrub Willow (Salix) Genomes Reveals Novel Gene Organization in Sex-Linked Regions.</title>
        <authorList>
            <person name="Hyden B."/>
            <person name="Feng K."/>
            <person name="Yates T.B."/>
            <person name="Jawdy S."/>
            <person name="Cereghino C."/>
            <person name="Smart L.B."/>
            <person name="Muchero W."/>
        </authorList>
    </citation>
    <scope>NUCLEOTIDE SEQUENCE</scope>
    <source>
        <tissue evidence="1">Shoot tip</tissue>
    </source>
</reference>
<reference evidence="1" key="1">
    <citation type="submission" date="2022-11" db="EMBL/GenBank/DDBJ databases">
        <authorList>
            <person name="Hyden B.L."/>
            <person name="Feng K."/>
            <person name="Yates T."/>
            <person name="Jawdy S."/>
            <person name="Smart L.B."/>
            <person name="Muchero W."/>
        </authorList>
    </citation>
    <scope>NUCLEOTIDE SEQUENCE</scope>
    <source>
        <tissue evidence="1">Shoot tip</tissue>
    </source>
</reference>
<accession>A0A9Q1A3E4</accession>
<dbReference type="AlphaFoldDB" id="A0A9Q1A3E4"/>
<dbReference type="EMBL" id="JAPFFK010000007">
    <property type="protein sequence ID" value="KAJ6756763.1"/>
    <property type="molecule type" value="Genomic_DNA"/>
</dbReference>
<name>A0A9Q1A3E4_SALPP</name>
<dbReference type="Proteomes" id="UP001151532">
    <property type="component" value="Chromosome 16"/>
</dbReference>
<organism evidence="1 2">
    <name type="scientific">Salix purpurea</name>
    <name type="common">Purple osier willow</name>
    <dbReference type="NCBI Taxonomy" id="77065"/>
    <lineage>
        <taxon>Eukaryota</taxon>
        <taxon>Viridiplantae</taxon>
        <taxon>Streptophyta</taxon>
        <taxon>Embryophyta</taxon>
        <taxon>Tracheophyta</taxon>
        <taxon>Spermatophyta</taxon>
        <taxon>Magnoliopsida</taxon>
        <taxon>eudicotyledons</taxon>
        <taxon>Gunneridae</taxon>
        <taxon>Pentapetalae</taxon>
        <taxon>rosids</taxon>
        <taxon>fabids</taxon>
        <taxon>Malpighiales</taxon>
        <taxon>Salicaceae</taxon>
        <taxon>Saliceae</taxon>
        <taxon>Salix</taxon>
    </lineage>
</organism>
<gene>
    <name evidence="1" type="ORF">OIU79_029031</name>
</gene>
<proteinExistence type="predicted"/>